<evidence type="ECO:0000256" key="3">
    <source>
        <dbReference type="ARBA" id="ARBA00010012"/>
    </source>
</evidence>
<evidence type="ECO:0000256" key="7">
    <source>
        <dbReference type="ARBA" id="ARBA00022729"/>
    </source>
</evidence>
<evidence type="ECO:0000256" key="10">
    <source>
        <dbReference type="SAM" id="SignalP"/>
    </source>
</evidence>
<evidence type="ECO:0000256" key="2">
    <source>
        <dbReference type="ARBA" id="ARBA00004613"/>
    </source>
</evidence>
<dbReference type="GO" id="GO:0031410">
    <property type="term" value="C:cytoplasmic vesicle"/>
    <property type="evidence" value="ECO:0007669"/>
    <property type="project" value="UniProtKB-SubCell"/>
</dbReference>
<dbReference type="Proteomes" id="UP001066276">
    <property type="component" value="Chromosome 1_2"/>
</dbReference>
<evidence type="ECO:0000313" key="12">
    <source>
        <dbReference type="Proteomes" id="UP001066276"/>
    </source>
</evidence>
<keyword evidence="7 10" id="KW-0732">Signal</keyword>
<evidence type="ECO:0000256" key="1">
    <source>
        <dbReference type="ARBA" id="ARBA00004263"/>
    </source>
</evidence>
<keyword evidence="5" id="KW-0964">Secreted</keyword>
<dbReference type="PANTHER" id="PTHR16866:SF2">
    <property type="entry name" value="GASTRIN-RELEASING PEPTIDE"/>
    <property type="match status" value="1"/>
</dbReference>
<dbReference type="AlphaFoldDB" id="A0AAV7WC43"/>
<feature type="chain" id="PRO_5043776122" description="Gastrin-releasing peptide" evidence="10">
    <location>
        <begin position="32"/>
        <end position="155"/>
    </location>
</feature>
<dbReference type="Pfam" id="PF02044">
    <property type="entry name" value="Bombesin"/>
    <property type="match status" value="1"/>
</dbReference>
<evidence type="ECO:0000256" key="6">
    <source>
        <dbReference type="ARBA" id="ARBA00022685"/>
    </source>
</evidence>
<dbReference type="GO" id="GO:0005184">
    <property type="term" value="F:neuropeptide hormone activity"/>
    <property type="evidence" value="ECO:0007669"/>
    <property type="project" value="TreeGrafter"/>
</dbReference>
<evidence type="ECO:0000313" key="11">
    <source>
        <dbReference type="EMBL" id="KAJ1210576.1"/>
    </source>
</evidence>
<keyword evidence="8" id="KW-0027">Amidation</keyword>
<reference evidence="11" key="1">
    <citation type="journal article" date="2022" name="bioRxiv">
        <title>Sequencing and chromosome-scale assembly of the giantPleurodeles waltlgenome.</title>
        <authorList>
            <person name="Brown T."/>
            <person name="Elewa A."/>
            <person name="Iarovenko S."/>
            <person name="Subramanian E."/>
            <person name="Araus A.J."/>
            <person name="Petzold A."/>
            <person name="Susuki M."/>
            <person name="Suzuki K.-i.T."/>
            <person name="Hayashi T."/>
            <person name="Toyoda A."/>
            <person name="Oliveira C."/>
            <person name="Osipova E."/>
            <person name="Leigh N.D."/>
            <person name="Simon A."/>
            <person name="Yun M.H."/>
        </authorList>
    </citation>
    <scope>NUCLEOTIDE SEQUENCE</scope>
    <source>
        <strain evidence="11">20211129_DDA</strain>
        <tissue evidence="11">Liver</tissue>
    </source>
</reference>
<keyword evidence="12" id="KW-1185">Reference proteome</keyword>
<dbReference type="GO" id="GO:0005615">
    <property type="term" value="C:extracellular space"/>
    <property type="evidence" value="ECO:0007669"/>
    <property type="project" value="TreeGrafter"/>
</dbReference>
<evidence type="ECO:0000256" key="9">
    <source>
        <dbReference type="ARBA" id="ARBA00023329"/>
    </source>
</evidence>
<dbReference type="PROSITE" id="PS00257">
    <property type="entry name" value="BOMBESIN"/>
    <property type="match status" value="1"/>
</dbReference>
<dbReference type="EMBL" id="JANPWB010000002">
    <property type="protein sequence ID" value="KAJ1210576.1"/>
    <property type="molecule type" value="Genomic_DNA"/>
</dbReference>
<evidence type="ECO:0000256" key="5">
    <source>
        <dbReference type="ARBA" id="ARBA00022525"/>
    </source>
</evidence>
<proteinExistence type="inferred from homology"/>
<comment type="caution">
    <text evidence="11">The sequence shown here is derived from an EMBL/GenBank/DDBJ whole genome shotgun (WGS) entry which is preliminary data.</text>
</comment>
<comment type="similarity">
    <text evidence="3">Belongs to the bombesin/neuromedin-B/ranatensin family.</text>
</comment>
<evidence type="ECO:0000256" key="4">
    <source>
        <dbReference type="ARBA" id="ARBA00016270"/>
    </source>
</evidence>
<keyword evidence="6" id="KW-0165">Cleavage on pair of basic residues</keyword>
<accession>A0AAV7WC43</accession>
<dbReference type="InterPro" id="IPR000874">
    <property type="entry name" value="Bombesin"/>
</dbReference>
<gene>
    <name evidence="11" type="ORF">NDU88_005938</name>
</gene>
<feature type="signal peptide" evidence="10">
    <location>
        <begin position="1"/>
        <end position="31"/>
    </location>
</feature>
<protein>
    <recommendedName>
        <fullName evidence="4">Gastrin-releasing peptide</fullName>
    </recommendedName>
</protein>
<dbReference type="PANTHER" id="PTHR16866">
    <property type="entry name" value="GASTRIN-RELEASING PEPTIDE"/>
    <property type="match status" value="1"/>
</dbReference>
<evidence type="ECO:0000256" key="8">
    <source>
        <dbReference type="ARBA" id="ARBA00022815"/>
    </source>
</evidence>
<keyword evidence="9" id="KW-0968">Cytoplasmic vesicle</keyword>
<sequence>MSSAQLSRGSRTLLSALLLALLLCRVPGSRAAPAPQPPEGATLSKIYPRGSHWAVGHLMGKKSTGEFPYGYEGAEKTPFSDFPESHKQLERYLQWEDTLKNLQRLLEVSENRGGQPWRAELPVNSRKSWELEDGSIKEMLDYLVQVMNMKENSPS</sequence>
<name>A0AAV7WC43_PLEWA</name>
<comment type="subcellular location">
    <subcellularLocation>
        <location evidence="1">Cytoplasmic vesicle</location>
        <location evidence="1">Secretory vesicle lumen</location>
    </subcellularLocation>
    <subcellularLocation>
        <location evidence="2">Secreted</location>
    </subcellularLocation>
</comment>
<dbReference type="GO" id="GO:0007218">
    <property type="term" value="P:neuropeptide signaling pathway"/>
    <property type="evidence" value="ECO:0007669"/>
    <property type="project" value="InterPro"/>
</dbReference>
<organism evidence="11 12">
    <name type="scientific">Pleurodeles waltl</name>
    <name type="common">Iberian ribbed newt</name>
    <dbReference type="NCBI Taxonomy" id="8319"/>
    <lineage>
        <taxon>Eukaryota</taxon>
        <taxon>Metazoa</taxon>
        <taxon>Chordata</taxon>
        <taxon>Craniata</taxon>
        <taxon>Vertebrata</taxon>
        <taxon>Euteleostomi</taxon>
        <taxon>Amphibia</taxon>
        <taxon>Batrachia</taxon>
        <taxon>Caudata</taxon>
        <taxon>Salamandroidea</taxon>
        <taxon>Salamandridae</taxon>
        <taxon>Pleurodelinae</taxon>
        <taxon>Pleurodeles</taxon>
    </lineage>
</organism>